<evidence type="ECO:0000259" key="4">
    <source>
        <dbReference type="PROSITE" id="PS50089"/>
    </source>
</evidence>
<keyword evidence="3" id="KW-1133">Transmembrane helix</keyword>
<evidence type="ECO:0000256" key="1">
    <source>
        <dbReference type="PROSITE-ProRule" id="PRU00175"/>
    </source>
</evidence>
<dbReference type="KEGG" id="aprc:113859427"/>
<dbReference type="GeneID" id="113859427"/>
<dbReference type="Proteomes" id="UP000694853">
    <property type="component" value="Unplaced"/>
</dbReference>
<evidence type="ECO:0000313" key="5">
    <source>
        <dbReference type="Proteomes" id="UP000694853"/>
    </source>
</evidence>
<reference evidence="5" key="1">
    <citation type="journal article" date="2019" name="Toxins">
        <title>Detection of Abrin-Like and Prepropulchellin-Like Toxin Genes and Transcripts Using Whole Genome Sequencing and Full-Length Transcript Sequencing of Abrus precatorius.</title>
        <authorList>
            <person name="Hovde B.T."/>
            <person name="Daligault H.E."/>
            <person name="Hanschen E.R."/>
            <person name="Kunde Y.A."/>
            <person name="Johnson M.B."/>
            <person name="Starkenburg S.R."/>
            <person name="Johnson S.L."/>
        </authorList>
    </citation>
    <scope>NUCLEOTIDE SEQUENCE [LARGE SCALE GENOMIC DNA]</scope>
</reference>
<keyword evidence="1" id="KW-0862">Zinc</keyword>
<accession>A0A8B8KVT4</accession>
<dbReference type="GO" id="GO:0008270">
    <property type="term" value="F:zinc ion binding"/>
    <property type="evidence" value="ECO:0007669"/>
    <property type="project" value="UniProtKB-KW"/>
</dbReference>
<reference evidence="6" key="2">
    <citation type="submission" date="2025-08" db="UniProtKB">
        <authorList>
            <consortium name="RefSeq"/>
        </authorList>
    </citation>
    <scope>IDENTIFICATION</scope>
    <source>
        <tissue evidence="6">Young leaves</tissue>
    </source>
</reference>
<dbReference type="OrthoDB" id="8062037at2759"/>
<keyword evidence="5" id="KW-1185">Reference proteome</keyword>
<feature type="transmembrane region" description="Helical" evidence="3">
    <location>
        <begin position="15"/>
        <end position="36"/>
    </location>
</feature>
<organism evidence="5 6">
    <name type="scientific">Abrus precatorius</name>
    <name type="common">Indian licorice</name>
    <name type="synonym">Glycine abrus</name>
    <dbReference type="NCBI Taxonomy" id="3816"/>
    <lineage>
        <taxon>Eukaryota</taxon>
        <taxon>Viridiplantae</taxon>
        <taxon>Streptophyta</taxon>
        <taxon>Embryophyta</taxon>
        <taxon>Tracheophyta</taxon>
        <taxon>Spermatophyta</taxon>
        <taxon>Magnoliopsida</taxon>
        <taxon>eudicotyledons</taxon>
        <taxon>Gunneridae</taxon>
        <taxon>Pentapetalae</taxon>
        <taxon>rosids</taxon>
        <taxon>fabids</taxon>
        <taxon>Fabales</taxon>
        <taxon>Fabaceae</taxon>
        <taxon>Papilionoideae</taxon>
        <taxon>50 kb inversion clade</taxon>
        <taxon>NPAAA clade</taxon>
        <taxon>indigoferoid/millettioid clade</taxon>
        <taxon>Abreae</taxon>
        <taxon>Abrus</taxon>
    </lineage>
</organism>
<evidence type="ECO:0000256" key="3">
    <source>
        <dbReference type="SAM" id="Phobius"/>
    </source>
</evidence>
<dbReference type="PANTHER" id="PTHR45676:SF177">
    <property type="entry name" value="RING-TYPE E3 UBIQUITIN TRANSFERASE"/>
    <property type="match status" value="1"/>
</dbReference>
<sequence>MEDNDQTLFTGKDDAVVNGLAALSCVVAMITMYRLIKMLCCSKHYNIRDYQNILAQAQAQSAARALAQAVSMEERIAVSHLIPTHKYEKKKNDDDDVADGDENDTCAVCLGDFEEGEELRTLPECLHSFHVQCIDKWLHHHSNCPICRAPVTPSSAMLHRSPEFGSGKLLQNPSPSPPEPPIPTKPYHHHGNGLDIQYGFL</sequence>
<dbReference type="AlphaFoldDB" id="A0A8B8KVT4"/>
<dbReference type="InterPro" id="IPR013083">
    <property type="entry name" value="Znf_RING/FYVE/PHD"/>
</dbReference>
<feature type="compositionally biased region" description="Pro residues" evidence="2">
    <location>
        <begin position="174"/>
        <end position="184"/>
    </location>
</feature>
<dbReference type="UniPathway" id="UPA00143"/>
<dbReference type="SMART" id="SM00184">
    <property type="entry name" value="RING"/>
    <property type="match status" value="1"/>
</dbReference>
<feature type="region of interest" description="Disordered" evidence="2">
    <location>
        <begin position="159"/>
        <end position="190"/>
    </location>
</feature>
<dbReference type="PROSITE" id="PS50089">
    <property type="entry name" value="ZF_RING_2"/>
    <property type="match status" value="1"/>
</dbReference>
<name>A0A8B8KVT4_ABRPR</name>
<feature type="domain" description="RING-type" evidence="4">
    <location>
        <begin position="106"/>
        <end position="148"/>
    </location>
</feature>
<keyword evidence="1" id="KW-0863">Zinc-finger</keyword>
<dbReference type="Pfam" id="PF13639">
    <property type="entry name" value="zf-RING_2"/>
    <property type="match status" value="1"/>
</dbReference>
<proteinExistence type="predicted"/>
<evidence type="ECO:0000256" key="2">
    <source>
        <dbReference type="SAM" id="MobiDB-lite"/>
    </source>
</evidence>
<dbReference type="GO" id="GO:0016567">
    <property type="term" value="P:protein ubiquitination"/>
    <property type="evidence" value="ECO:0007669"/>
    <property type="project" value="UniProtKB-UniPathway"/>
</dbReference>
<dbReference type="SUPFAM" id="SSF57850">
    <property type="entry name" value="RING/U-box"/>
    <property type="match status" value="1"/>
</dbReference>
<protein>
    <submittedName>
        <fullName evidence="6">RING-H2 finger protein ATL64-like</fullName>
    </submittedName>
</protein>
<keyword evidence="3" id="KW-0812">Transmembrane</keyword>
<dbReference type="CDD" id="cd16461">
    <property type="entry name" value="RING-H2_EL5-like"/>
    <property type="match status" value="1"/>
</dbReference>
<dbReference type="PANTHER" id="PTHR45676">
    <property type="entry name" value="RING-H2 FINGER PROTEIN ATL51-RELATED"/>
    <property type="match status" value="1"/>
</dbReference>
<dbReference type="Gene3D" id="3.30.40.10">
    <property type="entry name" value="Zinc/RING finger domain, C3HC4 (zinc finger)"/>
    <property type="match status" value="1"/>
</dbReference>
<gene>
    <name evidence="6" type="primary">LOC113859427</name>
</gene>
<keyword evidence="1" id="KW-0479">Metal-binding</keyword>
<evidence type="ECO:0000313" key="6">
    <source>
        <dbReference type="RefSeq" id="XP_027348007.1"/>
    </source>
</evidence>
<dbReference type="InterPro" id="IPR001841">
    <property type="entry name" value="Znf_RING"/>
</dbReference>
<dbReference type="RefSeq" id="XP_027348007.1">
    <property type="nucleotide sequence ID" value="XM_027492206.1"/>
</dbReference>
<keyword evidence="3" id="KW-0472">Membrane</keyword>